<sequence>MYNVYAYDKLRRENEERYSKTMKMIIEEKKKKIIDDRYEKKFRMRMNETVLQLYKEVDLENTKRSISVAPSRNKRSKLTNSFKNFDKKLSLDSSSKRSIFRLRPREKDKEIQPPLKFNFNTERERISESRRVQRSLFDTSLPPNSDSKTFYTNFDGSAKQTLSGGKESFDYYHFKTHFKEIESMAMDLHGSLKFSKEKVSLKEKKKQEKLNKLLMRINGDDENNRNTIISSTLTKEEIIPISNRVLEKYGLWKQLPNKHDSEEGRWAITLRSSIKFPDLSPKKSRSKND</sequence>
<protein>
    <submittedName>
        <fullName evidence="1">Uncharacterized protein</fullName>
    </submittedName>
</protein>
<reference evidence="1" key="1">
    <citation type="submission" date="2021-09" db="EMBL/GenBank/DDBJ databases">
        <authorList>
            <consortium name="AG Swart"/>
            <person name="Singh M."/>
            <person name="Singh A."/>
            <person name="Seah K."/>
            <person name="Emmerich C."/>
        </authorList>
    </citation>
    <scope>NUCLEOTIDE SEQUENCE</scope>
    <source>
        <strain evidence="1">ATCC30299</strain>
    </source>
</reference>
<dbReference type="EMBL" id="CAJZBQ010000057">
    <property type="protein sequence ID" value="CAG9333921.1"/>
    <property type="molecule type" value="Genomic_DNA"/>
</dbReference>
<evidence type="ECO:0000313" key="2">
    <source>
        <dbReference type="Proteomes" id="UP001162131"/>
    </source>
</evidence>
<gene>
    <name evidence="1" type="ORF">BSTOLATCC_MIC59730</name>
</gene>
<proteinExistence type="predicted"/>
<dbReference type="AlphaFoldDB" id="A0AAU9K315"/>
<organism evidence="1 2">
    <name type="scientific">Blepharisma stoltei</name>
    <dbReference type="NCBI Taxonomy" id="1481888"/>
    <lineage>
        <taxon>Eukaryota</taxon>
        <taxon>Sar</taxon>
        <taxon>Alveolata</taxon>
        <taxon>Ciliophora</taxon>
        <taxon>Postciliodesmatophora</taxon>
        <taxon>Heterotrichea</taxon>
        <taxon>Heterotrichida</taxon>
        <taxon>Blepharismidae</taxon>
        <taxon>Blepharisma</taxon>
    </lineage>
</organism>
<evidence type="ECO:0000313" key="1">
    <source>
        <dbReference type="EMBL" id="CAG9333921.1"/>
    </source>
</evidence>
<dbReference type="Proteomes" id="UP001162131">
    <property type="component" value="Unassembled WGS sequence"/>
</dbReference>
<accession>A0AAU9K315</accession>
<name>A0AAU9K315_9CILI</name>
<comment type="caution">
    <text evidence="1">The sequence shown here is derived from an EMBL/GenBank/DDBJ whole genome shotgun (WGS) entry which is preliminary data.</text>
</comment>
<keyword evidence="2" id="KW-1185">Reference proteome</keyword>